<dbReference type="EMBL" id="CP022753">
    <property type="protein sequence ID" value="ASU85922.1"/>
    <property type="molecule type" value="Genomic_DNA"/>
</dbReference>
<gene>
    <name evidence="2" type="ORF">CDO52_26770</name>
</gene>
<evidence type="ECO:0000313" key="3">
    <source>
        <dbReference type="Proteomes" id="UP000215005"/>
    </source>
</evidence>
<feature type="domain" description="DUF7691" evidence="1">
    <location>
        <begin position="12"/>
        <end position="126"/>
    </location>
</feature>
<name>A0A223SCU2_9ACTN</name>
<evidence type="ECO:0000313" key="2">
    <source>
        <dbReference type="EMBL" id="ASU85922.1"/>
    </source>
</evidence>
<accession>A0A223SCU2</accession>
<keyword evidence="3" id="KW-1185">Reference proteome</keyword>
<reference evidence="2 3" key="1">
    <citation type="submission" date="2017-08" db="EMBL/GenBank/DDBJ databases">
        <title>The complete genome sequence of Nocardiopsis gilva YIM 90087.</title>
        <authorList>
            <person name="Yin M."/>
            <person name="Tang S."/>
        </authorList>
    </citation>
    <scope>NUCLEOTIDE SEQUENCE [LARGE SCALE GENOMIC DNA]</scope>
    <source>
        <strain evidence="2 3">YIM 90087</strain>
    </source>
</reference>
<dbReference type="KEGG" id="ngv:CDO52_26770"/>
<dbReference type="Pfam" id="PF24740">
    <property type="entry name" value="DUF7691"/>
    <property type="match status" value="1"/>
</dbReference>
<protein>
    <recommendedName>
        <fullName evidence="1">DUF7691 domain-containing protein</fullName>
    </recommendedName>
</protein>
<dbReference type="AlphaFoldDB" id="A0A223SCU2"/>
<dbReference type="OrthoDB" id="3430913at2"/>
<evidence type="ECO:0000259" key="1">
    <source>
        <dbReference type="Pfam" id="PF24740"/>
    </source>
</evidence>
<sequence length="126" mass="14198">MAYSVDLARISHAEAAPYRSQCERYGEFLPNAPFYPVRFWWFAEVDRALADLGVKAVRLDDLWMGAEDGAQWSTEEVRRAAVQARAVTTEQVQALEDYSICESVQTVLGWIRGAAEQGHGIVGFYH</sequence>
<dbReference type="InterPro" id="IPR056108">
    <property type="entry name" value="DUF7691"/>
</dbReference>
<dbReference type="Proteomes" id="UP000215005">
    <property type="component" value="Chromosome"/>
</dbReference>
<organism evidence="2 3">
    <name type="scientific">Nocardiopsis gilva YIM 90087</name>
    <dbReference type="NCBI Taxonomy" id="1235441"/>
    <lineage>
        <taxon>Bacteria</taxon>
        <taxon>Bacillati</taxon>
        <taxon>Actinomycetota</taxon>
        <taxon>Actinomycetes</taxon>
        <taxon>Streptosporangiales</taxon>
        <taxon>Nocardiopsidaceae</taxon>
        <taxon>Nocardiopsis</taxon>
    </lineage>
</organism>
<proteinExistence type="predicted"/>